<name>A0A7S2I567_9STRA</name>
<gene>
    <name evidence="1" type="ORF">HTAM1171_LOCUS9639</name>
</gene>
<accession>A0A7S2I567</accession>
<proteinExistence type="predicted"/>
<organism evidence="1">
    <name type="scientific">Helicotheca tamesis</name>
    <dbReference type="NCBI Taxonomy" id="374047"/>
    <lineage>
        <taxon>Eukaryota</taxon>
        <taxon>Sar</taxon>
        <taxon>Stramenopiles</taxon>
        <taxon>Ochrophyta</taxon>
        <taxon>Bacillariophyta</taxon>
        <taxon>Mediophyceae</taxon>
        <taxon>Lithodesmiophycidae</taxon>
        <taxon>Lithodesmiales</taxon>
        <taxon>Lithodesmiaceae</taxon>
        <taxon>Helicotheca</taxon>
    </lineage>
</organism>
<protein>
    <submittedName>
        <fullName evidence="1">Uncharacterized protein</fullName>
    </submittedName>
</protein>
<reference evidence="1" key="1">
    <citation type="submission" date="2021-01" db="EMBL/GenBank/DDBJ databases">
        <authorList>
            <person name="Corre E."/>
            <person name="Pelletier E."/>
            <person name="Niang G."/>
            <person name="Scheremetjew M."/>
            <person name="Finn R."/>
            <person name="Kale V."/>
            <person name="Holt S."/>
            <person name="Cochrane G."/>
            <person name="Meng A."/>
            <person name="Brown T."/>
            <person name="Cohen L."/>
        </authorList>
    </citation>
    <scope>NUCLEOTIDE SEQUENCE</scope>
    <source>
        <strain evidence="1">CCMP826</strain>
    </source>
</reference>
<sequence length="287" mass="33332">MASQLVQDQKDWNGGGGRYQQAVQKIHEGLNVADTAISQWWTATETAGSSDPTAEHQKNLLMEDADIVAVALESMTVRRDKLLALAKREESYLLRKLKPHYESRDEVRHRMGEQRWKNNPNPKRDYAKLRVEFEQELRAVRKAMEFLEQLDPASALQKAMDLQQQLASGVRSKEGTAASDQRYNGLRPSWEWLEKRVPLEEYPDATEYGWTFTGSWEATEFFEKDLPEGNVKLDWYFTTATVKTSLDHPTKGKTQMFGKKCNPNQYDKILRNPRVHTGKRYQRRPKR</sequence>
<dbReference type="EMBL" id="HBGV01015629">
    <property type="protein sequence ID" value="CAD9508883.1"/>
    <property type="molecule type" value="Transcribed_RNA"/>
</dbReference>
<evidence type="ECO:0000313" key="1">
    <source>
        <dbReference type="EMBL" id="CAD9508883.1"/>
    </source>
</evidence>
<dbReference type="AlphaFoldDB" id="A0A7S2I567"/>